<name>A0AAN6Y9P1_9PEZI</name>
<dbReference type="EMBL" id="MU858082">
    <property type="protein sequence ID" value="KAK4215253.1"/>
    <property type="molecule type" value="Genomic_DNA"/>
</dbReference>
<organism evidence="2 3">
    <name type="scientific">Rhypophila decipiens</name>
    <dbReference type="NCBI Taxonomy" id="261697"/>
    <lineage>
        <taxon>Eukaryota</taxon>
        <taxon>Fungi</taxon>
        <taxon>Dikarya</taxon>
        <taxon>Ascomycota</taxon>
        <taxon>Pezizomycotina</taxon>
        <taxon>Sordariomycetes</taxon>
        <taxon>Sordariomycetidae</taxon>
        <taxon>Sordariales</taxon>
        <taxon>Naviculisporaceae</taxon>
        <taxon>Rhypophila</taxon>
    </lineage>
</organism>
<dbReference type="Proteomes" id="UP001301769">
    <property type="component" value="Unassembled WGS sequence"/>
</dbReference>
<gene>
    <name evidence="2" type="ORF">QBC37DRAFT_398837</name>
</gene>
<feature type="region of interest" description="Disordered" evidence="1">
    <location>
        <begin position="47"/>
        <end position="79"/>
    </location>
</feature>
<evidence type="ECO:0000256" key="1">
    <source>
        <dbReference type="SAM" id="MobiDB-lite"/>
    </source>
</evidence>
<reference evidence="2" key="2">
    <citation type="submission" date="2023-05" db="EMBL/GenBank/DDBJ databases">
        <authorList>
            <consortium name="Lawrence Berkeley National Laboratory"/>
            <person name="Steindorff A."/>
            <person name="Hensen N."/>
            <person name="Bonometti L."/>
            <person name="Westerberg I."/>
            <person name="Brannstrom I.O."/>
            <person name="Guillou S."/>
            <person name="Cros-Aarteil S."/>
            <person name="Calhoun S."/>
            <person name="Haridas S."/>
            <person name="Kuo A."/>
            <person name="Mondo S."/>
            <person name="Pangilinan J."/>
            <person name="Riley R."/>
            <person name="Labutti K."/>
            <person name="Andreopoulos B."/>
            <person name="Lipzen A."/>
            <person name="Chen C."/>
            <person name="Yanf M."/>
            <person name="Daum C."/>
            <person name="Ng V."/>
            <person name="Clum A."/>
            <person name="Ohm R."/>
            <person name="Martin F."/>
            <person name="Silar P."/>
            <person name="Natvig D."/>
            <person name="Lalanne C."/>
            <person name="Gautier V."/>
            <person name="Ament-Velasquez S.L."/>
            <person name="Kruys A."/>
            <person name="Hutchinson M.I."/>
            <person name="Powell A.J."/>
            <person name="Barry K."/>
            <person name="Miller A.N."/>
            <person name="Grigoriev I.V."/>
            <person name="Debuchy R."/>
            <person name="Gladieux P."/>
            <person name="Thoren M.H."/>
            <person name="Johannesson H."/>
        </authorList>
    </citation>
    <scope>NUCLEOTIDE SEQUENCE</scope>
    <source>
        <strain evidence="2">PSN293</strain>
    </source>
</reference>
<protein>
    <submittedName>
        <fullName evidence="2">Uncharacterized protein</fullName>
    </submittedName>
</protein>
<comment type="caution">
    <text evidence="2">The sequence shown here is derived from an EMBL/GenBank/DDBJ whole genome shotgun (WGS) entry which is preliminary data.</text>
</comment>
<reference evidence="2" key="1">
    <citation type="journal article" date="2023" name="Mol. Phylogenet. Evol.">
        <title>Genome-scale phylogeny and comparative genomics of the fungal order Sordariales.</title>
        <authorList>
            <person name="Hensen N."/>
            <person name="Bonometti L."/>
            <person name="Westerberg I."/>
            <person name="Brannstrom I.O."/>
            <person name="Guillou S."/>
            <person name="Cros-Aarteil S."/>
            <person name="Calhoun S."/>
            <person name="Haridas S."/>
            <person name="Kuo A."/>
            <person name="Mondo S."/>
            <person name="Pangilinan J."/>
            <person name="Riley R."/>
            <person name="LaButti K."/>
            <person name="Andreopoulos B."/>
            <person name="Lipzen A."/>
            <person name="Chen C."/>
            <person name="Yan M."/>
            <person name="Daum C."/>
            <person name="Ng V."/>
            <person name="Clum A."/>
            <person name="Steindorff A."/>
            <person name="Ohm R.A."/>
            <person name="Martin F."/>
            <person name="Silar P."/>
            <person name="Natvig D.O."/>
            <person name="Lalanne C."/>
            <person name="Gautier V."/>
            <person name="Ament-Velasquez S.L."/>
            <person name="Kruys A."/>
            <person name="Hutchinson M.I."/>
            <person name="Powell A.J."/>
            <person name="Barry K."/>
            <person name="Miller A.N."/>
            <person name="Grigoriev I.V."/>
            <person name="Debuchy R."/>
            <person name="Gladieux P."/>
            <person name="Hiltunen Thoren M."/>
            <person name="Johannesson H."/>
        </authorList>
    </citation>
    <scope>NUCLEOTIDE SEQUENCE</scope>
    <source>
        <strain evidence="2">PSN293</strain>
    </source>
</reference>
<evidence type="ECO:0000313" key="3">
    <source>
        <dbReference type="Proteomes" id="UP001301769"/>
    </source>
</evidence>
<evidence type="ECO:0000313" key="2">
    <source>
        <dbReference type="EMBL" id="KAK4215253.1"/>
    </source>
</evidence>
<keyword evidence="3" id="KW-1185">Reference proteome</keyword>
<dbReference type="AlphaFoldDB" id="A0AAN6Y9P1"/>
<sequence>MYGMGSDSLYLIRFKVKISPTKNTLLTHHGEASRFKSQRGRLRNRVAWSGRLRGPATRMSKKTRNSDREDSNGGKVSSSCTLRSIRTRRLVPEENVIRFWPADLETTGTARRQGTLPAASLSVRPTFVIGVQAVGFFSHTQVSLSSPGFAACATCLVPTCCTLKLPHQATTKTSYSSAWCFMFRVCEKTAIVPSPRVWVIRLA</sequence>
<accession>A0AAN6Y9P1</accession>
<proteinExistence type="predicted"/>